<evidence type="ECO:0000259" key="6">
    <source>
        <dbReference type="PROSITE" id="PS50240"/>
    </source>
</evidence>
<dbReference type="PROSITE" id="PS00135">
    <property type="entry name" value="TRYPSIN_SER"/>
    <property type="match status" value="1"/>
</dbReference>
<sequence>MKLLRIIASSSIAAASAAGLRNSNSRDLGLVFDTEETAAFDTARVTSAIETADSGPAATNSFKEMRIIGGETADKDEFGYTVSLEDDIGHFCGGTLVRRDIVISAAHCAGGPMWARVGAHNIRWNEGEKIKVKKEIKSNKYNPSNTDYDFMILVLEDPAPADVPLAKLHDGSDALQDNDSLTVIGWGNMATNGWDMPDEKQHVEVKYVPNNDCNSANSYNGEITNSMLCAGETSGGQDACQGDSGGPLMRLGSGNQPDELVGVVSWGYGCGDRKYPGVYSRITEVLTWIENTIESESQFSDSDSDSSPTTTTATSTGSSSGEPSTFVNSNWREVFSEDFTNDFGKNGMEKGGTHARQYKKAFGRMGIARIQHGKGKKSSITTKKISARRSVAHQEDRGKQRSTDWKITFIFQGKGMEENEDRFCVKFQEDKKDWEDARCYMSGEDFYNGKWVTETLIIGVSDTAEDVKFRFECHGDTRTDDVLFDKIIIEVEK</sequence>
<organism evidence="7 8">
    <name type="scientific">Skeletonema marinoi</name>
    <dbReference type="NCBI Taxonomy" id="267567"/>
    <lineage>
        <taxon>Eukaryota</taxon>
        <taxon>Sar</taxon>
        <taxon>Stramenopiles</taxon>
        <taxon>Ochrophyta</taxon>
        <taxon>Bacillariophyta</taxon>
        <taxon>Coscinodiscophyceae</taxon>
        <taxon>Thalassiosirophycidae</taxon>
        <taxon>Thalassiosirales</taxon>
        <taxon>Skeletonemataceae</taxon>
        <taxon>Skeletonema</taxon>
        <taxon>Skeletonema marinoi-dohrnii complex</taxon>
    </lineage>
</organism>
<evidence type="ECO:0000256" key="1">
    <source>
        <dbReference type="ARBA" id="ARBA00007664"/>
    </source>
</evidence>
<gene>
    <name evidence="7" type="ORF">QTG54_010937</name>
</gene>
<evidence type="ECO:0000313" key="8">
    <source>
        <dbReference type="Proteomes" id="UP001224775"/>
    </source>
</evidence>
<dbReference type="PANTHER" id="PTHR24276">
    <property type="entry name" value="POLYSERASE-RELATED"/>
    <property type="match status" value="1"/>
</dbReference>
<dbReference type="EMBL" id="JATAAI010000021">
    <property type="protein sequence ID" value="KAK1738268.1"/>
    <property type="molecule type" value="Genomic_DNA"/>
</dbReference>
<dbReference type="CDD" id="cd00190">
    <property type="entry name" value="Tryp_SPc"/>
    <property type="match status" value="1"/>
</dbReference>
<dbReference type="EC" id="3.4.21.-" evidence="7"/>
<dbReference type="AlphaFoldDB" id="A0AAD9DA09"/>
<proteinExistence type="inferred from homology"/>
<comment type="similarity">
    <text evidence="1">Belongs to the peptidase S1 family.</text>
</comment>
<evidence type="ECO:0000313" key="7">
    <source>
        <dbReference type="EMBL" id="KAK1738268.1"/>
    </source>
</evidence>
<dbReference type="InterPro" id="IPR033116">
    <property type="entry name" value="TRYPSIN_SER"/>
</dbReference>
<evidence type="ECO:0000256" key="4">
    <source>
        <dbReference type="RuleBase" id="RU363034"/>
    </source>
</evidence>
<evidence type="ECO:0000256" key="5">
    <source>
        <dbReference type="SAM" id="MobiDB-lite"/>
    </source>
</evidence>
<dbReference type="InterPro" id="IPR001314">
    <property type="entry name" value="Peptidase_S1A"/>
</dbReference>
<reference evidence="7" key="1">
    <citation type="submission" date="2023-06" db="EMBL/GenBank/DDBJ databases">
        <title>Survivors Of The Sea: Transcriptome response of Skeletonema marinoi to long-term dormancy.</title>
        <authorList>
            <person name="Pinder M.I.M."/>
            <person name="Kourtchenko O."/>
            <person name="Robertson E.K."/>
            <person name="Larsson T."/>
            <person name="Maumus F."/>
            <person name="Osuna-Cruz C.M."/>
            <person name="Vancaester E."/>
            <person name="Stenow R."/>
            <person name="Vandepoele K."/>
            <person name="Ploug H."/>
            <person name="Bruchert V."/>
            <person name="Godhe A."/>
            <person name="Topel M."/>
        </authorList>
    </citation>
    <scope>NUCLEOTIDE SEQUENCE</scope>
    <source>
        <strain evidence="7">R05AC</strain>
    </source>
</reference>
<evidence type="ECO:0000256" key="2">
    <source>
        <dbReference type="ARBA" id="ARBA00023026"/>
    </source>
</evidence>
<dbReference type="InterPro" id="IPR018114">
    <property type="entry name" value="TRYPSIN_HIS"/>
</dbReference>
<comment type="caution">
    <text evidence="7">The sequence shown here is derived from an EMBL/GenBank/DDBJ whole genome shotgun (WGS) entry which is preliminary data.</text>
</comment>
<keyword evidence="8" id="KW-1185">Reference proteome</keyword>
<dbReference type="PANTHER" id="PTHR24276:SF91">
    <property type="entry name" value="AT26814P-RELATED"/>
    <property type="match status" value="1"/>
</dbReference>
<feature type="domain" description="Peptidase S1" evidence="6">
    <location>
        <begin position="67"/>
        <end position="294"/>
    </location>
</feature>
<feature type="region of interest" description="Disordered" evidence="5">
    <location>
        <begin position="297"/>
        <end position="327"/>
    </location>
</feature>
<dbReference type="SMART" id="SM00020">
    <property type="entry name" value="Tryp_SPc"/>
    <property type="match status" value="1"/>
</dbReference>
<dbReference type="PRINTS" id="PR00722">
    <property type="entry name" value="CHYMOTRYPSIN"/>
</dbReference>
<dbReference type="InterPro" id="IPR009003">
    <property type="entry name" value="Peptidase_S1_PA"/>
</dbReference>
<name>A0AAD9DA09_9STRA</name>
<keyword evidence="4 7" id="KW-0645">Protease</keyword>
<dbReference type="SUPFAM" id="SSF50494">
    <property type="entry name" value="Trypsin-like serine proteases"/>
    <property type="match status" value="1"/>
</dbReference>
<dbReference type="Pfam" id="PF00089">
    <property type="entry name" value="Trypsin"/>
    <property type="match status" value="1"/>
</dbReference>
<dbReference type="PROSITE" id="PS50240">
    <property type="entry name" value="TRYPSIN_DOM"/>
    <property type="match status" value="1"/>
</dbReference>
<dbReference type="InterPro" id="IPR001254">
    <property type="entry name" value="Trypsin_dom"/>
</dbReference>
<dbReference type="GO" id="GO:0004252">
    <property type="term" value="F:serine-type endopeptidase activity"/>
    <property type="evidence" value="ECO:0007669"/>
    <property type="project" value="InterPro"/>
</dbReference>
<keyword evidence="3" id="KW-1015">Disulfide bond</keyword>
<keyword evidence="4 7" id="KW-0378">Hydrolase</keyword>
<dbReference type="GO" id="GO:0006508">
    <property type="term" value="P:proteolysis"/>
    <property type="evidence" value="ECO:0007669"/>
    <property type="project" value="UniProtKB-KW"/>
</dbReference>
<dbReference type="PROSITE" id="PS00134">
    <property type="entry name" value="TRYPSIN_HIS"/>
    <property type="match status" value="1"/>
</dbReference>
<dbReference type="Gene3D" id="2.40.10.10">
    <property type="entry name" value="Trypsin-like serine proteases"/>
    <property type="match status" value="1"/>
</dbReference>
<accession>A0AAD9DA09</accession>
<dbReference type="Proteomes" id="UP001224775">
    <property type="component" value="Unassembled WGS sequence"/>
</dbReference>
<feature type="compositionally biased region" description="Low complexity" evidence="5">
    <location>
        <begin position="297"/>
        <end position="326"/>
    </location>
</feature>
<evidence type="ECO:0000256" key="3">
    <source>
        <dbReference type="ARBA" id="ARBA00023157"/>
    </source>
</evidence>
<dbReference type="InterPro" id="IPR050430">
    <property type="entry name" value="Peptidase_S1"/>
</dbReference>
<protein>
    <submittedName>
        <fullName evidence="7">Trypsin-like serine protease</fullName>
        <ecNumber evidence="7">3.4.21.-</ecNumber>
    </submittedName>
</protein>
<keyword evidence="2" id="KW-0843">Virulence</keyword>
<dbReference type="FunFam" id="2.40.10.10:FF:000002">
    <property type="entry name" value="Transmembrane protease serine"/>
    <property type="match status" value="1"/>
</dbReference>
<keyword evidence="4" id="KW-0720">Serine protease</keyword>
<dbReference type="InterPro" id="IPR043504">
    <property type="entry name" value="Peptidase_S1_PA_chymotrypsin"/>
</dbReference>